<comment type="caution">
    <text evidence="2">The sequence shown here is derived from an EMBL/GenBank/DDBJ whole genome shotgun (WGS) entry which is preliminary data.</text>
</comment>
<dbReference type="KEGG" id="chig:CH63R_03315"/>
<name>A0A1B7YRA9_COLHI</name>
<dbReference type="Proteomes" id="UP000092177">
    <property type="component" value="Chromosome 2"/>
</dbReference>
<dbReference type="RefSeq" id="XP_018163106.1">
    <property type="nucleotide sequence ID" value="XM_018298290.1"/>
</dbReference>
<keyword evidence="3" id="KW-1185">Reference proteome</keyword>
<reference evidence="3" key="1">
    <citation type="journal article" date="2017" name="BMC Genomics">
        <title>Gapless genome assembly of Colletotrichum higginsianum reveals chromosome structure and association of transposable elements with secondary metabolite gene clusters.</title>
        <authorList>
            <person name="Dallery J.-F."/>
            <person name="Lapalu N."/>
            <person name="Zampounis A."/>
            <person name="Pigne S."/>
            <person name="Luyten I."/>
            <person name="Amselem J."/>
            <person name="Wittenberg A.H.J."/>
            <person name="Zhou S."/>
            <person name="de Queiroz M.V."/>
            <person name="Robin G.P."/>
            <person name="Auger A."/>
            <person name="Hainaut M."/>
            <person name="Henrissat B."/>
            <person name="Kim K.-T."/>
            <person name="Lee Y.-H."/>
            <person name="Lespinet O."/>
            <person name="Schwartz D.C."/>
            <person name="Thon M.R."/>
            <person name="O'Connell R.J."/>
        </authorList>
    </citation>
    <scope>NUCLEOTIDE SEQUENCE [LARGE SCALE GENOMIC DNA]</scope>
    <source>
        <strain evidence="3">IMI 349063</strain>
    </source>
</reference>
<protein>
    <submittedName>
        <fullName evidence="2">Uncharacterized protein</fullName>
    </submittedName>
</protein>
<evidence type="ECO:0000313" key="2">
    <source>
        <dbReference type="EMBL" id="OBR14589.1"/>
    </source>
</evidence>
<feature type="compositionally biased region" description="Low complexity" evidence="1">
    <location>
        <begin position="365"/>
        <end position="374"/>
    </location>
</feature>
<evidence type="ECO:0000313" key="3">
    <source>
        <dbReference type="Proteomes" id="UP000092177"/>
    </source>
</evidence>
<sequence>MDVLSAPSIAYMPSGWASHDTRDRHALLCTVWPQYLTLEEASDIIEQFNGLGWVRDNQLLWSGVEYAEVERTANEHNMQTLRVAMGPLMDPGHPRCLKSKKKEKAWSKYIKGASLIFAWRISQGEVATIMTPPPPDCFHPSEMTNLQDIELPVLRGDLGNRPVSKIFLWHPTVEGAQSFKYQIWPQDHTSSWYQTFDPRAKDTKTWRVVSKHRVSTKWAVNTTVRRLVTLETFGKLKRLSSNVRISINVADKMVLLLKLFYHSAVLLLIIARLVLQVVVAEEAAPGETGEVTSASSSKVKPNEESRITYASKINQPPSRLTTVNISAMTVSGSSSTDKVASSEVDQGNRLPVHKVSSVDQPPSSPTAVATSAVANPGSSFPDTMAFSGASHNNKPPALKVSNADQRPLVLATSSSFAISDPGSSSAPAEGSSSSPTLGKRAAKALRKLQRAEVEAQVPISNANGKKTKKKSPQYHNKMGWQRQGLTFID</sequence>
<dbReference type="AlphaFoldDB" id="A0A1B7YRA9"/>
<dbReference type="GeneID" id="28862397"/>
<organism evidence="2 3">
    <name type="scientific">Colletotrichum higginsianum (strain IMI 349063)</name>
    <name type="common">Crucifer anthracnose fungus</name>
    <dbReference type="NCBI Taxonomy" id="759273"/>
    <lineage>
        <taxon>Eukaryota</taxon>
        <taxon>Fungi</taxon>
        <taxon>Dikarya</taxon>
        <taxon>Ascomycota</taxon>
        <taxon>Pezizomycotina</taxon>
        <taxon>Sordariomycetes</taxon>
        <taxon>Hypocreomycetidae</taxon>
        <taxon>Glomerellales</taxon>
        <taxon>Glomerellaceae</taxon>
        <taxon>Colletotrichum</taxon>
        <taxon>Colletotrichum destructivum species complex</taxon>
    </lineage>
</organism>
<feature type="region of interest" description="Disordered" evidence="1">
    <location>
        <begin position="332"/>
        <end position="403"/>
    </location>
</feature>
<evidence type="ECO:0000256" key="1">
    <source>
        <dbReference type="SAM" id="MobiDB-lite"/>
    </source>
</evidence>
<dbReference type="VEuPathDB" id="FungiDB:CH63R_03315"/>
<gene>
    <name evidence="2" type="ORF">CH63R_03315</name>
</gene>
<feature type="compositionally biased region" description="Polar residues" evidence="1">
    <location>
        <begin position="332"/>
        <end position="345"/>
    </location>
</feature>
<feature type="region of interest" description="Disordered" evidence="1">
    <location>
        <begin position="416"/>
        <end position="489"/>
    </location>
</feature>
<feature type="compositionally biased region" description="Low complexity" evidence="1">
    <location>
        <begin position="419"/>
        <end position="439"/>
    </location>
</feature>
<dbReference type="EMBL" id="LTAN01000002">
    <property type="protein sequence ID" value="OBR14589.1"/>
    <property type="molecule type" value="Genomic_DNA"/>
</dbReference>
<proteinExistence type="predicted"/>
<dbReference type="OrthoDB" id="5232980at2759"/>
<accession>A0A1B7YRA9</accession>